<accession>A0A383EFJ4</accession>
<proteinExistence type="predicted"/>
<dbReference type="EMBL" id="UINC01225349">
    <property type="protein sequence ID" value="SVE55374.1"/>
    <property type="molecule type" value="Genomic_DNA"/>
</dbReference>
<organism evidence="1">
    <name type="scientific">marine metagenome</name>
    <dbReference type="NCBI Taxonomy" id="408172"/>
    <lineage>
        <taxon>unclassified sequences</taxon>
        <taxon>metagenomes</taxon>
        <taxon>ecological metagenomes</taxon>
    </lineage>
</organism>
<gene>
    <name evidence="1" type="ORF">METZ01_LOCUS508228</name>
</gene>
<protein>
    <submittedName>
        <fullName evidence="1">Uncharacterized protein</fullName>
    </submittedName>
</protein>
<dbReference type="AlphaFoldDB" id="A0A383EFJ4"/>
<reference evidence="1" key="1">
    <citation type="submission" date="2018-05" db="EMBL/GenBank/DDBJ databases">
        <authorList>
            <person name="Lanie J.A."/>
            <person name="Ng W.-L."/>
            <person name="Kazmierczak K.M."/>
            <person name="Andrzejewski T.M."/>
            <person name="Davidsen T.M."/>
            <person name="Wayne K.J."/>
            <person name="Tettelin H."/>
            <person name="Glass J.I."/>
            <person name="Rusch D."/>
            <person name="Podicherti R."/>
            <person name="Tsui H.-C.T."/>
            <person name="Winkler M.E."/>
        </authorList>
    </citation>
    <scope>NUCLEOTIDE SEQUENCE</scope>
</reference>
<name>A0A383EFJ4_9ZZZZ</name>
<sequence length="28" mass="3286">MNFYSRPFAQVKNRQQVSNVGISNQIKM</sequence>
<evidence type="ECO:0000313" key="1">
    <source>
        <dbReference type="EMBL" id="SVE55374.1"/>
    </source>
</evidence>